<comment type="similarity">
    <text evidence="2">Belongs to the enoyl-CoA hydratase/isomerase family.</text>
</comment>
<dbReference type="Proteomes" id="UP000018936">
    <property type="component" value="Unassembled WGS sequence"/>
</dbReference>
<dbReference type="GO" id="GO:0006635">
    <property type="term" value="P:fatty acid beta-oxidation"/>
    <property type="evidence" value="ECO:0007669"/>
    <property type="project" value="UniProtKB-UniPathway"/>
</dbReference>
<protein>
    <submittedName>
        <fullName evidence="6">Delta(3,5)-Delta(2,4)-dienoyl-CoA isomerase, mitochondrial</fullName>
    </submittedName>
</protein>
<dbReference type="PANTHER" id="PTHR43149">
    <property type="entry name" value="ENOYL-COA HYDRATASE"/>
    <property type="match status" value="1"/>
</dbReference>
<name>V8NGF2_OPHHA</name>
<dbReference type="UniPathway" id="UPA00659"/>
<evidence type="ECO:0000256" key="3">
    <source>
        <dbReference type="ARBA" id="ARBA00022832"/>
    </source>
</evidence>
<evidence type="ECO:0000313" key="7">
    <source>
        <dbReference type="Proteomes" id="UP000018936"/>
    </source>
</evidence>
<comment type="pathway">
    <text evidence="1">Lipid metabolism; fatty acid beta-oxidation.</text>
</comment>
<keyword evidence="5 6" id="KW-0413">Isomerase</keyword>
<dbReference type="FunFam" id="1.10.12.10:FF:000004">
    <property type="entry name" value="Delta3,5-delta2,4-dienoyl-CoA isomerase"/>
    <property type="match status" value="1"/>
</dbReference>
<dbReference type="SUPFAM" id="SSF52096">
    <property type="entry name" value="ClpP/crotonase"/>
    <property type="match status" value="1"/>
</dbReference>
<gene>
    <name evidence="6" type="primary">Ech1</name>
    <name evidence="6" type="ORF">L345_12889</name>
</gene>
<sequence>MAPEAENCGLVSRVFQDRETMLQSAFDLATEIASKSPIAVQGTKINLVYSRDHSVPEGLKYMAAWNMSMLQTEDIIKSAQALMEKKSPKQVVYSKL</sequence>
<dbReference type="InterPro" id="IPR045002">
    <property type="entry name" value="Ech1-like"/>
</dbReference>
<dbReference type="OrthoDB" id="14970at2759"/>
<evidence type="ECO:0000256" key="5">
    <source>
        <dbReference type="ARBA" id="ARBA00023235"/>
    </source>
</evidence>
<feature type="non-terminal residue" evidence="6">
    <location>
        <position position="1"/>
    </location>
</feature>
<dbReference type="Gene3D" id="1.10.12.10">
    <property type="entry name" value="Lyase 2-enoyl-coa Hydratase, Chain A, domain 2"/>
    <property type="match status" value="1"/>
</dbReference>
<accession>V8NGF2</accession>
<dbReference type="InterPro" id="IPR001753">
    <property type="entry name" value="Enoyl-CoA_hydra/iso"/>
</dbReference>
<dbReference type="GO" id="GO:0051750">
    <property type="term" value="F:delta(3,5)-delta(2,4)-dienoyl-CoA isomerase activity"/>
    <property type="evidence" value="ECO:0007669"/>
    <property type="project" value="TreeGrafter"/>
</dbReference>
<reference evidence="6 7" key="1">
    <citation type="journal article" date="2013" name="Proc. Natl. Acad. Sci. U.S.A.">
        <title>The king cobra genome reveals dynamic gene evolution and adaptation in the snake venom system.</title>
        <authorList>
            <person name="Vonk F.J."/>
            <person name="Casewell N.R."/>
            <person name="Henkel C.V."/>
            <person name="Heimberg A.M."/>
            <person name="Jansen H.J."/>
            <person name="McCleary R.J."/>
            <person name="Kerkkamp H.M."/>
            <person name="Vos R.A."/>
            <person name="Guerreiro I."/>
            <person name="Calvete J.J."/>
            <person name="Wuster W."/>
            <person name="Woods A.E."/>
            <person name="Logan J.M."/>
            <person name="Harrison R.A."/>
            <person name="Castoe T.A."/>
            <person name="de Koning A.P."/>
            <person name="Pollock D.D."/>
            <person name="Yandell M."/>
            <person name="Calderon D."/>
            <person name="Renjifo C."/>
            <person name="Currier R.B."/>
            <person name="Salgado D."/>
            <person name="Pla D."/>
            <person name="Sanz L."/>
            <person name="Hyder A.S."/>
            <person name="Ribeiro J.M."/>
            <person name="Arntzen J.W."/>
            <person name="van den Thillart G.E."/>
            <person name="Boetzer M."/>
            <person name="Pirovano W."/>
            <person name="Dirks R.P."/>
            <person name="Spaink H.P."/>
            <person name="Duboule D."/>
            <person name="McGlinn E."/>
            <person name="Kini R.M."/>
            <person name="Richardson M.K."/>
        </authorList>
    </citation>
    <scope>NUCLEOTIDE SEQUENCE</scope>
    <source>
        <tissue evidence="6">Blood</tissue>
    </source>
</reference>
<dbReference type="AlphaFoldDB" id="V8NGF2"/>
<evidence type="ECO:0000256" key="2">
    <source>
        <dbReference type="ARBA" id="ARBA00005254"/>
    </source>
</evidence>
<proteinExistence type="inferred from homology"/>
<evidence type="ECO:0000256" key="1">
    <source>
        <dbReference type="ARBA" id="ARBA00005005"/>
    </source>
</evidence>
<evidence type="ECO:0000313" key="6">
    <source>
        <dbReference type="EMBL" id="ETE61359.1"/>
    </source>
</evidence>
<keyword evidence="7" id="KW-1185">Reference proteome</keyword>
<dbReference type="GO" id="GO:0005739">
    <property type="term" value="C:mitochondrion"/>
    <property type="evidence" value="ECO:0007669"/>
    <property type="project" value="TreeGrafter"/>
</dbReference>
<dbReference type="EMBL" id="AZIM01003976">
    <property type="protein sequence ID" value="ETE61359.1"/>
    <property type="molecule type" value="Genomic_DNA"/>
</dbReference>
<evidence type="ECO:0000256" key="4">
    <source>
        <dbReference type="ARBA" id="ARBA00023098"/>
    </source>
</evidence>
<dbReference type="Pfam" id="PF00378">
    <property type="entry name" value="ECH_1"/>
    <property type="match status" value="1"/>
</dbReference>
<keyword evidence="3" id="KW-0276">Fatty acid metabolism</keyword>
<organism evidence="6 7">
    <name type="scientific">Ophiophagus hannah</name>
    <name type="common">King cobra</name>
    <name type="synonym">Naja hannah</name>
    <dbReference type="NCBI Taxonomy" id="8665"/>
    <lineage>
        <taxon>Eukaryota</taxon>
        <taxon>Metazoa</taxon>
        <taxon>Chordata</taxon>
        <taxon>Craniata</taxon>
        <taxon>Vertebrata</taxon>
        <taxon>Euteleostomi</taxon>
        <taxon>Lepidosauria</taxon>
        <taxon>Squamata</taxon>
        <taxon>Bifurcata</taxon>
        <taxon>Unidentata</taxon>
        <taxon>Episquamata</taxon>
        <taxon>Toxicofera</taxon>
        <taxon>Serpentes</taxon>
        <taxon>Colubroidea</taxon>
        <taxon>Elapidae</taxon>
        <taxon>Elapinae</taxon>
        <taxon>Ophiophagus</taxon>
    </lineage>
</organism>
<dbReference type="InterPro" id="IPR029045">
    <property type="entry name" value="ClpP/crotonase-like_dom_sf"/>
</dbReference>
<dbReference type="PANTHER" id="PTHR43149:SF1">
    <property type="entry name" value="DELTA(3,5)-DELTA(2,4)-DIENOYL-COA ISOMERASE, MITOCHONDRIAL"/>
    <property type="match status" value="1"/>
</dbReference>
<keyword evidence="4" id="KW-0443">Lipid metabolism</keyword>
<comment type="caution">
    <text evidence="6">The sequence shown here is derived from an EMBL/GenBank/DDBJ whole genome shotgun (WGS) entry which is preliminary data.</text>
</comment>
<dbReference type="InterPro" id="IPR014748">
    <property type="entry name" value="Enoyl-CoA_hydra_C"/>
</dbReference>